<dbReference type="Pfam" id="PF02298">
    <property type="entry name" value="Cu_bind_like"/>
    <property type="match status" value="1"/>
</dbReference>
<reference evidence="4 5" key="1">
    <citation type="journal article" date="2023" name="G3 (Bethesda)">
        <title>A chromosome-length genome assembly and annotation of blackberry (Rubus argutus, cv. 'Hillquist').</title>
        <authorList>
            <person name="Bruna T."/>
            <person name="Aryal R."/>
            <person name="Dudchenko O."/>
            <person name="Sargent D.J."/>
            <person name="Mead D."/>
            <person name="Buti M."/>
            <person name="Cavallini A."/>
            <person name="Hytonen T."/>
            <person name="Andres J."/>
            <person name="Pham M."/>
            <person name="Weisz D."/>
            <person name="Mascagni F."/>
            <person name="Usai G."/>
            <person name="Natali L."/>
            <person name="Bassil N."/>
            <person name="Fernandez G.E."/>
            <person name="Lomsadze A."/>
            <person name="Armour M."/>
            <person name="Olukolu B."/>
            <person name="Poorten T."/>
            <person name="Britton C."/>
            <person name="Davik J."/>
            <person name="Ashrafi H."/>
            <person name="Aiden E.L."/>
            <person name="Borodovsky M."/>
            <person name="Worthington M."/>
        </authorList>
    </citation>
    <scope>NUCLEOTIDE SEQUENCE [LARGE SCALE GENOMIC DNA]</scope>
    <source>
        <strain evidence="4">PI 553951</strain>
    </source>
</reference>
<feature type="domain" description="Phytocyanin" evidence="3">
    <location>
        <begin position="35"/>
        <end position="152"/>
    </location>
</feature>
<name>A0AAW1VW39_RUBAR</name>
<dbReference type="PROSITE" id="PS51485">
    <property type="entry name" value="PHYTOCYANIN"/>
    <property type="match status" value="1"/>
</dbReference>
<dbReference type="SUPFAM" id="SSF49503">
    <property type="entry name" value="Cupredoxins"/>
    <property type="match status" value="1"/>
</dbReference>
<protein>
    <recommendedName>
        <fullName evidence="3">Phytocyanin domain-containing protein</fullName>
    </recommendedName>
</protein>
<evidence type="ECO:0000313" key="4">
    <source>
        <dbReference type="EMBL" id="KAK9910675.1"/>
    </source>
</evidence>
<dbReference type="EMBL" id="JBEDUW010000007">
    <property type="protein sequence ID" value="KAK9910675.1"/>
    <property type="molecule type" value="Genomic_DNA"/>
</dbReference>
<dbReference type="InterPro" id="IPR039391">
    <property type="entry name" value="Phytocyanin-like"/>
</dbReference>
<organism evidence="4 5">
    <name type="scientific">Rubus argutus</name>
    <name type="common">Southern blackberry</name>
    <dbReference type="NCBI Taxonomy" id="59490"/>
    <lineage>
        <taxon>Eukaryota</taxon>
        <taxon>Viridiplantae</taxon>
        <taxon>Streptophyta</taxon>
        <taxon>Embryophyta</taxon>
        <taxon>Tracheophyta</taxon>
        <taxon>Spermatophyta</taxon>
        <taxon>Magnoliopsida</taxon>
        <taxon>eudicotyledons</taxon>
        <taxon>Gunneridae</taxon>
        <taxon>Pentapetalae</taxon>
        <taxon>rosids</taxon>
        <taxon>fabids</taxon>
        <taxon>Rosales</taxon>
        <taxon>Rosaceae</taxon>
        <taxon>Rosoideae</taxon>
        <taxon>Rosoideae incertae sedis</taxon>
        <taxon>Rubus</taxon>
    </lineage>
</organism>
<dbReference type="PANTHER" id="PTHR33021:SF213">
    <property type="entry name" value="OS12G0454600 PROTEIN"/>
    <property type="match status" value="1"/>
</dbReference>
<dbReference type="PANTHER" id="PTHR33021">
    <property type="entry name" value="BLUE COPPER PROTEIN"/>
    <property type="match status" value="1"/>
</dbReference>
<keyword evidence="2" id="KW-0732">Signal</keyword>
<sequence>MARAMANLTAIVLLITITATSAAPSPASPPATKYINHTVGGPTGWFFNSTSNTSFTNYSSWAASQTFNLGDYLIFNTENETVIETQNITTYRSCSGDDASDESTFVWGDDSVGVKKTIAVPLVTVGTYYYFSDAGDGQECQQGMAFSIEVNHGLGLPPNLAQPPPPPYTEPPAQSQPGSVDGTQPTGNGGFRCGASFPGGLFAIFALLMLTV</sequence>
<feature type="signal peptide" evidence="2">
    <location>
        <begin position="1"/>
        <end position="22"/>
    </location>
</feature>
<feature type="region of interest" description="Disordered" evidence="1">
    <location>
        <begin position="155"/>
        <end position="189"/>
    </location>
</feature>
<evidence type="ECO:0000256" key="2">
    <source>
        <dbReference type="SAM" id="SignalP"/>
    </source>
</evidence>
<evidence type="ECO:0000259" key="3">
    <source>
        <dbReference type="PROSITE" id="PS51485"/>
    </source>
</evidence>
<gene>
    <name evidence="4" type="ORF">M0R45_034629</name>
</gene>
<dbReference type="FunFam" id="2.60.40.420:FF:000048">
    <property type="entry name" value="Early nodulin-like protein 18"/>
    <property type="match status" value="1"/>
</dbReference>
<evidence type="ECO:0000256" key="1">
    <source>
        <dbReference type="SAM" id="MobiDB-lite"/>
    </source>
</evidence>
<feature type="chain" id="PRO_5043542265" description="Phytocyanin domain-containing protein" evidence="2">
    <location>
        <begin position="23"/>
        <end position="212"/>
    </location>
</feature>
<evidence type="ECO:0000313" key="5">
    <source>
        <dbReference type="Proteomes" id="UP001457282"/>
    </source>
</evidence>
<dbReference type="InterPro" id="IPR008972">
    <property type="entry name" value="Cupredoxin"/>
</dbReference>
<feature type="compositionally biased region" description="Pro residues" evidence="1">
    <location>
        <begin position="160"/>
        <end position="170"/>
    </location>
</feature>
<dbReference type="InterPro" id="IPR003245">
    <property type="entry name" value="Phytocyanin_dom"/>
</dbReference>
<dbReference type="Gene3D" id="2.60.40.420">
    <property type="entry name" value="Cupredoxins - blue copper proteins"/>
    <property type="match status" value="1"/>
</dbReference>
<dbReference type="Proteomes" id="UP001457282">
    <property type="component" value="Unassembled WGS sequence"/>
</dbReference>
<dbReference type="GO" id="GO:0009055">
    <property type="term" value="F:electron transfer activity"/>
    <property type="evidence" value="ECO:0007669"/>
    <property type="project" value="InterPro"/>
</dbReference>
<accession>A0AAW1VW39</accession>
<keyword evidence="5" id="KW-1185">Reference proteome</keyword>
<proteinExistence type="predicted"/>
<comment type="caution">
    <text evidence="4">The sequence shown here is derived from an EMBL/GenBank/DDBJ whole genome shotgun (WGS) entry which is preliminary data.</text>
</comment>
<dbReference type="GO" id="GO:0005886">
    <property type="term" value="C:plasma membrane"/>
    <property type="evidence" value="ECO:0007669"/>
    <property type="project" value="TreeGrafter"/>
</dbReference>
<dbReference type="AlphaFoldDB" id="A0AAW1VW39"/>